<dbReference type="KEGG" id="lel:PVL30_000813"/>
<feature type="compositionally biased region" description="Acidic residues" evidence="1">
    <location>
        <begin position="495"/>
        <end position="521"/>
    </location>
</feature>
<sequence length="585" mass="68370">MSSSPSPNSLSRSPSTDLEKNVLPSNQSNDLSNLDHHPAHLEEMSAEELQNYQNEISSEFKHLSRQYIESRLVRINAMIEKLQYLIKLATANEKSWSKIYNFEVETINNIMTNTEDLIMVENGSIPSKPDLLKSLLEYEEELREIFKNLQLPFDYDDTFKYDNDELIRKFSGNNGNEGEIKQKEKGSVLELETESKKMLTNENLANNMKSIKQSKDDSDISNTSQELSKFPFPLLFNQIFQPHRDNLKSIGKFKDYQSQLIQNNSENNSTIAWKQYYHKVMNKRNELRTKVNHELVQLYKEKNNLNQEAIQQSMDQEYYKSLISISDISGSKNDAINSTTTSNLALLMKYNHDSHYMSLDNRLLPKNKIELSHLRRDVQYKTHKVELMKNNVKRHYGNVFGPDDQLIQLDAKNDIDDDIMQIRRQVRQKRELSKYQNQHGMNNRVLGSEARSSPFKRSSTIYKSIPLKEKEATNPGTNTLNISALNKDGYSRNDDNEDDDDEDDIDEEDEEDYDEEDDDEDDPRRVYEYYDEEYDVETEMTETERQDRQIYKNVLFQEQQQPGLPLAMAELPTLGSFPQWGEKAQ</sequence>
<dbReference type="FunCoup" id="A5DU09">
    <property type="interactions" value="107"/>
</dbReference>
<keyword evidence="3" id="KW-1185">Reference proteome</keyword>
<dbReference type="eggNOG" id="ENOG502RPU4">
    <property type="taxonomic scope" value="Eukaryota"/>
</dbReference>
<dbReference type="GeneID" id="5235661"/>
<dbReference type="EMBL" id="CH981524">
    <property type="protein sequence ID" value="EDK42667.1"/>
    <property type="molecule type" value="Genomic_DNA"/>
</dbReference>
<accession>A5DU09</accession>
<gene>
    <name evidence="2" type="ORF">LELG_00845</name>
</gene>
<protein>
    <submittedName>
        <fullName evidence="2">Uncharacterized protein</fullName>
    </submittedName>
</protein>
<dbReference type="InParanoid" id="A5DU09"/>
<dbReference type="HOGENOM" id="CLU_033253_0_0_1"/>
<feature type="compositionally biased region" description="Polar residues" evidence="1">
    <location>
        <begin position="23"/>
        <end position="32"/>
    </location>
</feature>
<dbReference type="AlphaFoldDB" id="A5DU09"/>
<name>A5DU09_LODEL</name>
<feature type="compositionally biased region" description="Low complexity" evidence="1">
    <location>
        <begin position="1"/>
        <end position="15"/>
    </location>
</feature>
<organism evidence="2 3">
    <name type="scientific">Lodderomyces elongisporus (strain ATCC 11503 / CBS 2605 / JCM 1781 / NBRC 1676 / NRRL YB-4239)</name>
    <name type="common">Yeast</name>
    <name type="synonym">Saccharomyces elongisporus</name>
    <dbReference type="NCBI Taxonomy" id="379508"/>
    <lineage>
        <taxon>Eukaryota</taxon>
        <taxon>Fungi</taxon>
        <taxon>Dikarya</taxon>
        <taxon>Ascomycota</taxon>
        <taxon>Saccharomycotina</taxon>
        <taxon>Pichiomycetes</taxon>
        <taxon>Debaryomycetaceae</taxon>
        <taxon>Candida/Lodderomyces clade</taxon>
        <taxon>Lodderomyces</taxon>
    </lineage>
</organism>
<evidence type="ECO:0000313" key="3">
    <source>
        <dbReference type="Proteomes" id="UP000001996"/>
    </source>
</evidence>
<dbReference type="VEuPathDB" id="FungiDB:LELG_00845"/>
<evidence type="ECO:0000313" key="2">
    <source>
        <dbReference type="EMBL" id="EDK42667.1"/>
    </source>
</evidence>
<evidence type="ECO:0000256" key="1">
    <source>
        <dbReference type="SAM" id="MobiDB-lite"/>
    </source>
</evidence>
<reference evidence="2 3" key="1">
    <citation type="journal article" date="2009" name="Nature">
        <title>Evolution of pathogenicity and sexual reproduction in eight Candida genomes.</title>
        <authorList>
            <person name="Butler G."/>
            <person name="Rasmussen M.D."/>
            <person name="Lin M.F."/>
            <person name="Santos M.A."/>
            <person name="Sakthikumar S."/>
            <person name="Munro C.A."/>
            <person name="Rheinbay E."/>
            <person name="Grabherr M."/>
            <person name="Forche A."/>
            <person name="Reedy J.L."/>
            <person name="Agrafioti I."/>
            <person name="Arnaud M.B."/>
            <person name="Bates S."/>
            <person name="Brown A.J."/>
            <person name="Brunke S."/>
            <person name="Costanzo M.C."/>
            <person name="Fitzpatrick D.A."/>
            <person name="de Groot P.W."/>
            <person name="Harris D."/>
            <person name="Hoyer L.L."/>
            <person name="Hube B."/>
            <person name="Klis F.M."/>
            <person name="Kodira C."/>
            <person name="Lennard N."/>
            <person name="Logue M.E."/>
            <person name="Martin R."/>
            <person name="Neiman A.M."/>
            <person name="Nikolaou E."/>
            <person name="Quail M.A."/>
            <person name="Quinn J."/>
            <person name="Santos M.C."/>
            <person name="Schmitzberger F.F."/>
            <person name="Sherlock G."/>
            <person name="Shah P."/>
            <person name="Silverstein K.A."/>
            <person name="Skrzypek M.S."/>
            <person name="Soll D."/>
            <person name="Staggs R."/>
            <person name="Stansfield I."/>
            <person name="Stumpf M.P."/>
            <person name="Sudbery P.E."/>
            <person name="Srikantha T."/>
            <person name="Zeng Q."/>
            <person name="Berman J."/>
            <person name="Berriman M."/>
            <person name="Heitman J."/>
            <person name="Gow N.A."/>
            <person name="Lorenz M.C."/>
            <person name="Birren B.W."/>
            <person name="Kellis M."/>
            <person name="Cuomo C.A."/>
        </authorList>
    </citation>
    <scope>NUCLEOTIDE SEQUENCE [LARGE SCALE GENOMIC DNA]</scope>
    <source>
        <strain evidence="3">ATCC 11503 / BCRC 21390 / CBS 2605 / JCM 1781 / NBRC 1676 / NRRL YB-4239</strain>
    </source>
</reference>
<feature type="region of interest" description="Disordered" evidence="1">
    <location>
        <begin position="429"/>
        <end position="526"/>
    </location>
</feature>
<proteinExistence type="predicted"/>
<dbReference type="OrthoDB" id="4083233at2759"/>
<dbReference type="STRING" id="379508.A5DU09"/>
<feature type="compositionally biased region" description="Polar residues" evidence="1">
    <location>
        <begin position="474"/>
        <end position="484"/>
    </location>
</feature>
<dbReference type="Proteomes" id="UP000001996">
    <property type="component" value="Unassembled WGS sequence"/>
</dbReference>
<feature type="region of interest" description="Disordered" evidence="1">
    <location>
        <begin position="1"/>
        <end position="35"/>
    </location>
</feature>